<evidence type="ECO:0000313" key="8">
    <source>
        <dbReference type="Ensembl" id="ENSONIP00000029135.1"/>
    </source>
</evidence>
<dbReference type="InterPro" id="IPR050333">
    <property type="entry name" value="SLRP"/>
</dbReference>
<dbReference type="FunFam" id="3.80.10.10:FF:001636">
    <property type="entry name" value="Insulin like growth factor binding protein acid labile subunit"/>
    <property type="match status" value="1"/>
</dbReference>
<dbReference type="InParanoid" id="A0A669B182"/>
<reference evidence="8" key="3">
    <citation type="submission" date="2025-09" db="UniProtKB">
        <authorList>
            <consortium name="Ensembl"/>
        </authorList>
    </citation>
    <scope>IDENTIFICATION</scope>
</reference>
<dbReference type="Pfam" id="PF13908">
    <property type="entry name" value="Shisa_N"/>
    <property type="match status" value="1"/>
</dbReference>
<dbReference type="Proteomes" id="UP000005207">
    <property type="component" value="Linkage group LG4"/>
</dbReference>
<keyword evidence="5" id="KW-1133">Transmembrane helix</keyword>
<dbReference type="SMART" id="SM00369">
    <property type="entry name" value="LRR_TYP"/>
    <property type="match status" value="18"/>
</dbReference>
<reference evidence="8" key="2">
    <citation type="submission" date="2025-08" db="UniProtKB">
        <authorList>
            <consortium name="Ensembl"/>
        </authorList>
    </citation>
    <scope>IDENTIFICATION</scope>
</reference>
<dbReference type="Gene3D" id="3.80.10.10">
    <property type="entry name" value="Ribonuclease Inhibitor"/>
    <property type="match status" value="3"/>
</dbReference>
<evidence type="ECO:0000259" key="7">
    <source>
        <dbReference type="Pfam" id="PF13908"/>
    </source>
</evidence>
<feature type="domain" description="Shisa N-terminal" evidence="7">
    <location>
        <begin position="55"/>
        <end position="105"/>
    </location>
</feature>
<keyword evidence="3" id="KW-0677">Repeat</keyword>
<dbReference type="GO" id="GO:0009953">
    <property type="term" value="P:dorsal/ventral pattern formation"/>
    <property type="evidence" value="ECO:0007669"/>
    <property type="project" value="Ensembl"/>
</dbReference>
<evidence type="ECO:0000256" key="1">
    <source>
        <dbReference type="ARBA" id="ARBA00022614"/>
    </source>
</evidence>
<evidence type="ECO:0000256" key="3">
    <source>
        <dbReference type="ARBA" id="ARBA00022737"/>
    </source>
</evidence>
<keyword evidence="1" id="KW-0433">Leucine-rich repeat</keyword>
<evidence type="ECO:0000256" key="2">
    <source>
        <dbReference type="ARBA" id="ARBA00022729"/>
    </source>
</evidence>
<dbReference type="FunFam" id="3.80.10.10:FF:000770">
    <property type="entry name" value="Uncharacterized protein"/>
    <property type="match status" value="1"/>
</dbReference>
<dbReference type="Pfam" id="PF13855">
    <property type="entry name" value="LRR_8"/>
    <property type="match status" value="4"/>
</dbReference>
<dbReference type="InterPro" id="IPR001611">
    <property type="entry name" value="Leu-rich_rpt"/>
</dbReference>
<dbReference type="InterPro" id="IPR003591">
    <property type="entry name" value="Leu-rich_rpt_typical-subtyp"/>
</dbReference>
<keyword evidence="4" id="KW-0325">Glycoprotein</keyword>
<sequence>MMRGTELLLGYFLVKVMVCDAEGEPGQTIDDYIIPGFNDSIEAEIGVTETPHVEDKCRGYYDVMGQWDPPFVCRTGSYLYCCGTCGFRFCCAFKSSRLDQTTCKNYDTPPWMMTGRPPPKVDVALESAKDKTNLIVYVICGVVAIMALIGIFTKLGLEKTQRPHRENMSRALAHVIRHPASEHTDDAGLSQHYENIQTRLTANSFPGMQITALMVVWILGTSLVFPQSDTAATEKVAEDPIPCSKVCTCQYDDFISELNMYCSSRNFTQVPTDMPPSTYSLWLDGNRFTSLPAAAFRDLTNLDFLNLQNGQLTTVDPQAFKGLGSLAHIHLERNRLRVLPGTVFQNTPNLASLSLHNNQLSRIEERLFAGLSQIWLLNLGWNSLTVLPETAFHDLQGLRELILAGNRLAYLQPQLFQNLGELKELDLTGNYLKVIKANVFLKLTKLQKLYLAQNQILTVVPRAFAGMKSLRWLDLTNNKVTSLHDDTFLGLHNLHVLRLSHNSITGIRPRTFRDLQYLEELRLSYNRIRTLGDRIFEDLGHLEVLELEHNQVQEAHVGAFTGLSHVAVINLSGSCFRTLPDQMFKGLPRLHSLHLDRGCLTKITTQAFSGLSGLRRLFLQHNNISVVEHQSFVDMVGLSGLDLSFNKLGALTTHTFSGLKNLEYLLLSNNECRQFLQNGTRQILPRLRYLDLRANALTSLVPDFSDNIEKLLLSGNRWKCDCSTLPLRNYALRKSQVIPRLVETHAEGEEPDTTITIYNNITCTSPPRLAGQDLRDVDGEHFQNC</sequence>
<keyword evidence="5" id="KW-0812">Transmembrane</keyword>
<dbReference type="PROSITE" id="PS51450">
    <property type="entry name" value="LRR"/>
    <property type="match status" value="3"/>
</dbReference>
<dbReference type="SMART" id="SM00364">
    <property type="entry name" value="LRR_BAC"/>
    <property type="match status" value="5"/>
</dbReference>
<dbReference type="SMART" id="SM00365">
    <property type="entry name" value="LRR_SD22"/>
    <property type="match status" value="8"/>
</dbReference>
<accession>A0A669B182</accession>
<dbReference type="GeneTree" id="ENSGT00940000160824"/>
<keyword evidence="2 6" id="KW-0732">Signal</keyword>
<dbReference type="PANTHER" id="PTHR45712">
    <property type="entry name" value="AGAP008170-PA"/>
    <property type="match status" value="1"/>
</dbReference>
<evidence type="ECO:0000256" key="6">
    <source>
        <dbReference type="SAM" id="SignalP"/>
    </source>
</evidence>
<dbReference type="PANTHER" id="PTHR45712:SF29">
    <property type="entry name" value="INSULIN-LIKE GROWTH FACTOR-BINDING PROTEIN ACID LABILE SUBUNIT"/>
    <property type="match status" value="1"/>
</dbReference>
<keyword evidence="5" id="KW-0472">Membrane</keyword>
<reference evidence="9" key="1">
    <citation type="submission" date="2012-01" db="EMBL/GenBank/DDBJ databases">
        <title>The Genome Sequence of Oreochromis niloticus (Nile Tilapia).</title>
        <authorList>
            <consortium name="Broad Institute Genome Assembly Team"/>
            <consortium name="Broad Institute Sequencing Platform"/>
            <person name="Di Palma F."/>
            <person name="Johnson J."/>
            <person name="Lander E.S."/>
            <person name="Lindblad-Toh K."/>
        </authorList>
    </citation>
    <scope>NUCLEOTIDE SEQUENCE [LARGE SCALE GENOMIC DNA]</scope>
</reference>
<name>A0A669B182_ORENI</name>
<protein>
    <submittedName>
        <fullName evidence="8">Insulin like growth factor binding protein acid labile subunit</fullName>
    </submittedName>
</protein>
<dbReference type="Ensembl" id="ENSONIT00000061150.1">
    <property type="protein sequence ID" value="ENSONIP00000029135.1"/>
    <property type="gene ID" value="ENSONIG00000020936.2"/>
</dbReference>
<feature type="chain" id="PRO_5025672937" evidence="6">
    <location>
        <begin position="24"/>
        <end position="785"/>
    </location>
</feature>
<evidence type="ECO:0000313" key="9">
    <source>
        <dbReference type="Proteomes" id="UP000005207"/>
    </source>
</evidence>
<organism evidence="8 9">
    <name type="scientific">Oreochromis niloticus</name>
    <name type="common">Nile tilapia</name>
    <name type="synonym">Tilapia nilotica</name>
    <dbReference type="NCBI Taxonomy" id="8128"/>
    <lineage>
        <taxon>Eukaryota</taxon>
        <taxon>Metazoa</taxon>
        <taxon>Chordata</taxon>
        <taxon>Craniata</taxon>
        <taxon>Vertebrata</taxon>
        <taxon>Euteleostomi</taxon>
        <taxon>Actinopterygii</taxon>
        <taxon>Neopterygii</taxon>
        <taxon>Teleostei</taxon>
        <taxon>Neoteleostei</taxon>
        <taxon>Acanthomorphata</taxon>
        <taxon>Ovalentaria</taxon>
        <taxon>Cichlomorphae</taxon>
        <taxon>Cichliformes</taxon>
        <taxon>Cichlidae</taxon>
        <taxon>African cichlids</taxon>
        <taxon>Pseudocrenilabrinae</taxon>
        <taxon>Oreochromini</taxon>
        <taxon>Oreochromis</taxon>
    </lineage>
</organism>
<feature type="transmembrane region" description="Helical" evidence="5">
    <location>
        <begin position="134"/>
        <end position="157"/>
    </location>
</feature>
<dbReference type="InterPro" id="IPR053891">
    <property type="entry name" value="Shisa_N"/>
</dbReference>
<evidence type="ECO:0000256" key="5">
    <source>
        <dbReference type="SAM" id="Phobius"/>
    </source>
</evidence>
<proteinExistence type="predicted"/>
<dbReference type="InterPro" id="IPR032675">
    <property type="entry name" value="LRR_dom_sf"/>
</dbReference>
<evidence type="ECO:0000256" key="4">
    <source>
        <dbReference type="ARBA" id="ARBA00023180"/>
    </source>
</evidence>
<keyword evidence="9" id="KW-1185">Reference proteome</keyword>
<feature type="signal peptide" evidence="6">
    <location>
        <begin position="1"/>
        <end position="23"/>
    </location>
</feature>
<dbReference type="OMA" id="TFLHTQN"/>
<gene>
    <name evidence="8" type="primary">IGFALS</name>
    <name evidence="8" type="synonym">shisa9b</name>
</gene>
<dbReference type="AlphaFoldDB" id="A0A669B182"/>
<dbReference type="SUPFAM" id="SSF52058">
    <property type="entry name" value="L domain-like"/>
    <property type="match status" value="2"/>
</dbReference>